<keyword evidence="2" id="KW-1133">Transmembrane helix</keyword>
<evidence type="ECO:0000313" key="4">
    <source>
        <dbReference type="Proteomes" id="UP000599688"/>
    </source>
</evidence>
<evidence type="ECO:0008006" key="5">
    <source>
        <dbReference type="Google" id="ProtNLM"/>
    </source>
</evidence>
<evidence type="ECO:0000256" key="1">
    <source>
        <dbReference type="SAM" id="MobiDB-lite"/>
    </source>
</evidence>
<organism evidence="3 4">
    <name type="scientific">Psychroflexus salis</name>
    <dbReference type="NCBI Taxonomy" id="1526574"/>
    <lineage>
        <taxon>Bacteria</taxon>
        <taxon>Pseudomonadati</taxon>
        <taxon>Bacteroidota</taxon>
        <taxon>Flavobacteriia</taxon>
        <taxon>Flavobacteriales</taxon>
        <taxon>Flavobacteriaceae</taxon>
        <taxon>Psychroflexus</taxon>
    </lineage>
</organism>
<dbReference type="EMBL" id="BMGL01000013">
    <property type="protein sequence ID" value="GGE20397.1"/>
    <property type="molecule type" value="Genomic_DNA"/>
</dbReference>
<dbReference type="AlphaFoldDB" id="A0A917EB45"/>
<protein>
    <recommendedName>
        <fullName evidence="5">AsmA-like C-terminal region</fullName>
    </recommendedName>
</protein>
<keyword evidence="4" id="KW-1185">Reference proteome</keyword>
<gene>
    <name evidence="3" type="ORF">GCM10010831_21860</name>
</gene>
<evidence type="ECO:0000256" key="2">
    <source>
        <dbReference type="SAM" id="Phobius"/>
    </source>
</evidence>
<dbReference type="InterPro" id="IPR052894">
    <property type="entry name" value="AsmA-related"/>
</dbReference>
<comment type="caution">
    <text evidence="3">The sequence shown here is derived from an EMBL/GenBank/DDBJ whole genome shotgun (WGS) entry which is preliminary data.</text>
</comment>
<dbReference type="GO" id="GO:0005886">
    <property type="term" value="C:plasma membrane"/>
    <property type="evidence" value="ECO:0007669"/>
    <property type="project" value="TreeGrafter"/>
</dbReference>
<keyword evidence="2" id="KW-0812">Transmembrane</keyword>
<dbReference type="Proteomes" id="UP000599688">
    <property type="component" value="Unassembled WGS sequence"/>
</dbReference>
<sequence length="871" mass="96876">MKKGFKIFGIIILILIIALLIAPFIFKGSIESFIKKEINKNVNADVTWEEVDLSLIRNFPNASVALNQVSVINKTPFEGDTLFYAKTLHLKMGITQLFKNEGYSVDEVFLAESLINLKTNKQGNSNWDITKESDVVEGETNEETASSFQLNLKHYEINNSKIVFEDENAQMRFSLEELNHSGDGNFENTLFNLRTHTDTKVSFDSEGTNYLKQNFLQLDADLEIDLDKMKFSFLENEAMINQLQLRFDGFYQMNSNNAEMDLSFSTPTSDFKNFLALIPEAYASNLDGVETSGNFDVNGRVFGKLDDTHIPELDIKLNSSQASFNYPSLPKKVEDIFMDIHLSNTTGLVEDTNISIKDIRFKIDEDRFSGKLNLSQLSTNMLIDLDANGSLDLGKINQVYPMETDLDLNGKLKADINAKFDMDAIEKEHYQDIKTAGKLELTDFHYQDEELPNAYDISEAAVSFSTNNIQLQKFVMQTGSTDLSAKGKLDNLMGFMFSDLALKGRFTASSTNFDVSDFMMNTEATSTTKENESIEESTSEEAIKIPDFLDIVLDFSADRVLYDNMQLTNATGSMIIKNETAQMQDVSAELFGGSITLNGNVSTKNAQPDFAMKLGFAQIDIAQVVTEMELARALAPIATALVGKVSTNFDLSGNLTKDFSPVLNSLSGGALAEIIQAKVNPQKTPLLNQLNQNLDVIDFSKIQLDGLTTQASFNDGKINLKPFTIEVEGVDVKVNGSHNFDASMNYSLDFKIPANKFGSSLSTELAKLSGEDDSQMFVNLPVNIGGSFTKPQLQMDMQAAVKELSTKIIEEQKQNLKNQVKDEVENQIKGFLGGGEDKNEKDSTATKSDKEKVEDQVKDVLGGMFGKKKKK</sequence>
<feature type="region of interest" description="Disordered" evidence="1">
    <location>
        <begin position="829"/>
        <end position="858"/>
    </location>
</feature>
<evidence type="ECO:0000313" key="3">
    <source>
        <dbReference type="EMBL" id="GGE20397.1"/>
    </source>
</evidence>
<feature type="transmembrane region" description="Helical" evidence="2">
    <location>
        <begin position="7"/>
        <end position="26"/>
    </location>
</feature>
<reference evidence="3 4" key="1">
    <citation type="journal article" date="2014" name="Int. J. Syst. Evol. Microbiol.">
        <title>Complete genome sequence of Corynebacterium casei LMG S-19264T (=DSM 44701T), isolated from a smear-ripened cheese.</title>
        <authorList>
            <consortium name="US DOE Joint Genome Institute (JGI-PGF)"/>
            <person name="Walter F."/>
            <person name="Albersmeier A."/>
            <person name="Kalinowski J."/>
            <person name="Ruckert C."/>
        </authorList>
    </citation>
    <scope>NUCLEOTIDE SEQUENCE [LARGE SCALE GENOMIC DNA]</scope>
    <source>
        <strain evidence="3 4">CGMCC 1.12925</strain>
    </source>
</reference>
<accession>A0A917EB45</accession>
<dbReference type="GO" id="GO:0090313">
    <property type="term" value="P:regulation of protein targeting to membrane"/>
    <property type="evidence" value="ECO:0007669"/>
    <property type="project" value="TreeGrafter"/>
</dbReference>
<proteinExistence type="predicted"/>
<feature type="compositionally biased region" description="Basic and acidic residues" evidence="1">
    <location>
        <begin position="835"/>
        <end position="858"/>
    </location>
</feature>
<dbReference type="RefSeq" id="WP_188406903.1">
    <property type="nucleotide sequence ID" value="NZ_BMGL01000013.1"/>
</dbReference>
<dbReference type="PANTHER" id="PTHR30441">
    <property type="entry name" value="DUF748 DOMAIN-CONTAINING PROTEIN"/>
    <property type="match status" value="1"/>
</dbReference>
<dbReference type="PANTHER" id="PTHR30441:SF8">
    <property type="entry name" value="DUF748 DOMAIN-CONTAINING PROTEIN"/>
    <property type="match status" value="1"/>
</dbReference>
<keyword evidence="2" id="KW-0472">Membrane</keyword>
<name>A0A917EB45_9FLAO</name>